<comment type="caution">
    <text evidence="2">The sequence shown here is derived from an EMBL/GenBank/DDBJ whole genome shotgun (WGS) entry which is preliminary data.</text>
</comment>
<dbReference type="Proteomes" id="UP000652761">
    <property type="component" value="Unassembled WGS sequence"/>
</dbReference>
<sequence>MPRQQRHAPLRAGLGNDASARVLTPPPHYGAFTQHAPLHASLGNDDSAWAPTPPLHYGAFTWPTREETHWKNTQITPTPLLPYIYTVRKRGIPTRDASNICLNRDTPAWQEKEAFGHPRNKRLGTPTLNLFFSPILQKIP</sequence>
<evidence type="ECO:0000313" key="3">
    <source>
        <dbReference type="Proteomes" id="UP000652761"/>
    </source>
</evidence>
<gene>
    <name evidence="2" type="ORF">Taro_056268</name>
</gene>
<reference evidence="2" key="1">
    <citation type="submission" date="2017-07" db="EMBL/GenBank/DDBJ databases">
        <title>Taro Niue Genome Assembly and Annotation.</title>
        <authorList>
            <person name="Atibalentja N."/>
            <person name="Keating K."/>
            <person name="Fields C.J."/>
        </authorList>
    </citation>
    <scope>NUCLEOTIDE SEQUENCE</scope>
    <source>
        <strain evidence="2">Niue_2</strain>
        <tissue evidence="2">Leaf</tissue>
    </source>
</reference>
<evidence type="ECO:0000256" key="1">
    <source>
        <dbReference type="SAM" id="MobiDB-lite"/>
    </source>
</evidence>
<evidence type="ECO:0000313" key="2">
    <source>
        <dbReference type="EMBL" id="MQM23204.1"/>
    </source>
</evidence>
<dbReference type="AlphaFoldDB" id="A0A843XTG6"/>
<proteinExistence type="predicted"/>
<dbReference type="EMBL" id="NMUH01015397">
    <property type="protein sequence ID" value="MQM23204.1"/>
    <property type="molecule type" value="Genomic_DNA"/>
</dbReference>
<keyword evidence="3" id="KW-1185">Reference proteome</keyword>
<accession>A0A843XTG6</accession>
<feature type="region of interest" description="Disordered" evidence="1">
    <location>
        <begin position="1"/>
        <end position="29"/>
    </location>
</feature>
<protein>
    <submittedName>
        <fullName evidence="2">Uncharacterized protein</fullName>
    </submittedName>
</protein>
<name>A0A843XTG6_COLES</name>
<organism evidence="2 3">
    <name type="scientific">Colocasia esculenta</name>
    <name type="common">Wild taro</name>
    <name type="synonym">Arum esculentum</name>
    <dbReference type="NCBI Taxonomy" id="4460"/>
    <lineage>
        <taxon>Eukaryota</taxon>
        <taxon>Viridiplantae</taxon>
        <taxon>Streptophyta</taxon>
        <taxon>Embryophyta</taxon>
        <taxon>Tracheophyta</taxon>
        <taxon>Spermatophyta</taxon>
        <taxon>Magnoliopsida</taxon>
        <taxon>Liliopsida</taxon>
        <taxon>Araceae</taxon>
        <taxon>Aroideae</taxon>
        <taxon>Colocasieae</taxon>
        <taxon>Colocasia</taxon>
    </lineage>
</organism>